<dbReference type="InterPro" id="IPR036038">
    <property type="entry name" value="Aminotransferase-like"/>
</dbReference>
<name>A0ABQ7FYM7_DUNSA</name>
<dbReference type="Proteomes" id="UP000815325">
    <property type="component" value="Unassembled WGS sequence"/>
</dbReference>
<dbReference type="InterPro" id="IPR043132">
    <property type="entry name" value="BCAT-like_C"/>
</dbReference>
<dbReference type="GO" id="GO:0008483">
    <property type="term" value="F:transaminase activity"/>
    <property type="evidence" value="ECO:0007669"/>
    <property type="project" value="UniProtKB-KW"/>
</dbReference>
<sequence>MPGITRGKVLQICFDDDIPCKELDFKLAQVYSADEAFVTGTFAGLVPVRQVDGRVIGSVRAAMEGRTISDQDWVSGPVTRHLQQLYMQLKDRDAQAAQRRR</sequence>
<dbReference type="Gene3D" id="3.20.10.10">
    <property type="entry name" value="D-amino Acid Aminotransferase, subunit A, domain 2"/>
    <property type="match status" value="1"/>
</dbReference>
<dbReference type="SUPFAM" id="SSF56752">
    <property type="entry name" value="D-aminoacid aminotransferase-like PLP-dependent enzymes"/>
    <property type="match status" value="1"/>
</dbReference>
<proteinExistence type="inferred from homology"/>
<evidence type="ECO:0000313" key="2">
    <source>
        <dbReference type="EMBL" id="KAF5827453.1"/>
    </source>
</evidence>
<evidence type="ECO:0000256" key="1">
    <source>
        <dbReference type="ARBA" id="ARBA00009320"/>
    </source>
</evidence>
<keyword evidence="3" id="KW-1185">Reference proteome</keyword>
<keyword evidence="2" id="KW-0032">Aminotransferase</keyword>
<comment type="caution">
    <text evidence="2">The sequence shown here is derived from an EMBL/GenBank/DDBJ whole genome shotgun (WGS) entry which is preliminary data.</text>
</comment>
<dbReference type="GO" id="GO:0016829">
    <property type="term" value="F:lyase activity"/>
    <property type="evidence" value="ECO:0007669"/>
    <property type="project" value="UniProtKB-KW"/>
</dbReference>
<reference evidence="2" key="1">
    <citation type="submission" date="2017-08" db="EMBL/GenBank/DDBJ databases">
        <authorList>
            <person name="Polle J.E."/>
            <person name="Barry K."/>
            <person name="Cushman J."/>
            <person name="Schmutz J."/>
            <person name="Tran D."/>
            <person name="Hathwaick L.T."/>
            <person name="Yim W.C."/>
            <person name="Jenkins J."/>
            <person name="Mckie-Krisberg Z.M."/>
            <person name="Prochnik S."/>
            <person name="Lindquist E."/>
            <person name="Dockter R.B."/>
            <person name="Adam C."/>
            <person name="Molina H."/>
            <person name="Bunkerborg J."/>
            <person name="Jin E."/>
            <person name="Buchheim M."/>
            <person name="Magnuson J."/>
        </authorList>
    </citation>
    <scope>NUCLEOTIDE SEQUENCE</scope>
    <source>
        <strain evidence="2">CCAP 19/18</strain>
    </source>
</reference>
<keyword evidence="2" id="KW-0456">Lyase</keyword>
<keyword evidence="2" id="KW-0808">Transferase</keyword>
<accession>A0ABQ7FYM7</accession>
<gene>
    <name evidence="2" type="ORF">DUNSADRAFT_629</name>
</gene>
<protein>
    <submittedName>
        <fullName evidence="2">IlvE, branched-chain amino acid aminotransferase/4-amino-4-deoxychorismate lyase</fullName>
    </submittedName>
</protein>
<dbReference type="EMBL" id="MU070501">
    <property type="protein sequence ID" value="KAF5827453.1"/>
    <property type="molecule type" value="Genomic_DNA"/>
</dbReference>
<comment type="similarity">
    <text evidence="1">Belongs to the class-IV pyridoxal-phosphate-dependent aminotransferase family.</text>
</comment>
<dbReference type="PANTHER" id="PTHR42743:SF11">
    <property type="entry name" value="AMINODEOXYCHORISMATE LYASE"/>
    <property type="match status" value="1"/>
</dbReference>
<evidence type="ECO:0000313" key="3">
    <source>
        <dbReference type="Proteomes" id="UP000815325"/>
    </source>
</evidence>
<dbReference type="PANTHER" id="PTHR42743">
    <property type="entry name" value="AMINO-ACID AMINOTRANSFERASE"/>
    <property type="match status" value="1"/>
</dbReference>
<dbReference type="InterPro" id="IPR050571">
    <property type="entry name" value="Class-IV_PLP-Dep_Aminotrnsfr"/>
</dbReference>
<dbReference type="Pfam" id="PF01063">
    <property type="entry name" value="Aminotran_4"/>
    <property type="match status" value="1"/>
</dbReference>
<organism evidence="2 3">
    <name type="scientific">Dunaliella salina</name>
    <name type="common">Green alga</name>
    <name type="synonym">Protococcus salinus</name>
    <dbReference type="NCBI Taxonomy" id="3046"/>
    <lineage>
        <taxon>Eukaryota</taxon>
        <taxon>Viridiplantae</taxon>
        <taxon>Chlorophyta</taxon>
        <taxon>core chlorophytes</taxon>
        <taxon>Chlorophyceae</taxon>
        <taxon>CS clade</taxon>
        <taxon>Chlamydomonadales</taxon>
        <taxon>Dunaliellaceae</taxon>
        <taxon>Dunaliella</taxon>
    </lineage>
</organism>
<dbReference type="InterPro" id="IPR001544">
    <property type="entry name" value="Aminotrans_IV"/>
</dbReference>